<keyword evidence="2" id="KW-1185">Reference proteome</keyword>
<dbReference type="OrthoDB" id="1002573at2759"/>
<dbReference type="Proteomes" id="UP000188268">
    <property type="component" value="Unassembled WGS sequence"/>
</dbReference>
<protein>
    <recommendedName>
        <fullName evidence="3">Reverse transcriptase</fullName>
    </recommendedName>
</protein>
<evidence type="ECO:0000313" key="1">
    <source>
        <dbReference type="EMBL" id="OMO73213.1"/>
    </source>
</evidence>
<dbReference type="OMA" id="KQTMFEI"/>
<proteinExistence type="predicted"/>
<name>A0A1R3HS77_COCAP</name>
<dbReference type="AlphaFoldDB" id="A0A1R3HS77"/>
<evidence type="ECO:0008006" key="3">
    <source>
        <dbReference type="Google" id="ProtNLM"/>
    </source>
</evidence>
<organism evidence="1 2">
    <name type="scientific">Corchorus capsularis</name>
    <name type="common">Jute</name>
    <dbReference type="NCBI Taxonomy" id="210143"/>
    <lineage>
        <taxon>Eukaryota</taxon>
        <taxon>Viridiplantae</taxon>
        <taxon>Streptophyta</taxon>
        <taxon>Embryophyta</taxon>
        <taxon>Tracheophyta</taxon>
        <taxon>Spermatophyta</taxon>
        <taxon>Magnoliopsida</taxon>
        <taxon>eudicotyledons</taxon>
        <taxon>Gunneridae</taxon>
        <taxon>Pentapetalae</taxon>
        <taxon>rosids</taxon>
        <taxon>malvids</taxon>
        <taxon>Malvales</taxon>
        <taxon>Malvaceae</taxon>
        <taxon>Grewioideae</taxon>
        <taxon>Apeibeae</taxon>
        <taxon>Corchorus</taxon>
    </lineage>
</organism>
<dbReference type="STRING" id="210143.A0A1R3HS77"/>
<evidence type="ECO:0000313" key="2">
    <source>
        <dbReference type="Proteomes" id="UP000188268"/>
    </source>
</evidence>
<dbReference type="Gramene" id="OMO73213">
    <property type="protein sequence ID" value="OMO73213"/>
    <property type="gene ID" value="CCACVL1_17395"/>
</dbReference>
<accession>A0A1R3HS77</accession>
<sequence length="111" mass="12756">MAVGHYQRLYTESLVDRVNPNPSVTFPRIEEQNIIDLHRPVSEEEIKQTMFEIGAFKAPGPDRFQAHFFHKNWDIVGASITNQVREAFVTGSFPEELNRTLIALIPKVKHP</sequence>
<gene>
    <name evidence="1" type="ORF">CCACVL1_17395</name>
</gene>
<comment type="caution">
    <text evidence="1">The sequence shown here is derived from an EMBL/GenBank/DDBJ whole genome shotgun (WGS) entry which is preliminary data.</text>
</comment>
<dbReference type="EMBL" id="AWWV01011263">
    <property type="protein sequence ID" value="OMO73213.1"/>
    <property type="molecule type" value="Genomic_DNA"/>
</dbReference>
<reference evidence="1 2" key="1">
    <citation type="submission" date="2013-09" db="EMBL/GenBank/DDBJ databases">
        <title>Corchorus capsularis genome sequencing.</title>
        <authorList>
            <person name="Alam M."/>
            <person name="Haque M.S."/>
            <person name="Islam M.S."/>
            <person name="Emdad E.M."/>
            <person name="Islam M.M."/>
            <person name="Ahmed B."/>
            <person name="Halim A."/>
            <person name="Hossen Q.M.M."/>
            <person name="Hossain M.Z."/>
            <person name="Ahmed R."/>
            <person name="Khan M.M."/>
            <person name="Islam R."/>
            <person name="Rashid M.M."/>
            <person name="Khan S.A."/>
            <person name="Rahman M.S."/>
            <person name="Alam M."/>
        </authorList>
    </citation>
    <scope>NUCLEOTIDE SEQUENCE [LARGE SCALE GENOMIC DNA]</scope>
    <source>
        <strain evidence="2">cv. CVL-1</strain>
        <tissue evidence="1">Whole seedling</tissue>
    </source>
</reference>